<name>A0ABP5BB32_9PSEU</name>
<dbReference type="Pfam" id="PF01494">
    <property type="entry name" value="FAD_binding_3"/>
    <property type="match status" value="1"/>
</dbReference>
<sequence length="370" mass="40041">MSGRAPVSEVDVVILGAGVSGSLLALLLGRQGLRVTVAEAKPAIATKGADFLKPRGLRILAEHGLLDVLTARGALRRTTIDFHHDGLPLLSYEFAEHTELGYYLVVPYAETVRAILEACAELPGVDIRYDTALVDVRAEGPTVTGARLSDGTLLTARAFVDASGSGTPLRDLVGPRRHAITYDHGLWMTTVPGTKARGQLYFGSDGWLAYFYSVTADLTRVFVGVPTELEEAVFLRRSVDLRGKLASFVTDEDGIAALDVGDFERVPVSAFTADPYHRGNVALLGGSTFACHPMTGQGMSYSMEDATVLAALLAGARDGNELEHLLEQQYEPRRLVHARLVEYGDNLARRYHDKDAYLRVHDAVLHGGDL</sequence>
<reference evidence="4" key="1">
    <citation type="journal article" date="2019" name="Int. J. Syst. Evol. Microbiol.">
        <title>The Global Catalogue of Microorganisms (GCM) 10K type strain sequencing project: providing services to taxonomists for standard genome sequencing and annotation.</title>
        <authorList>
            <consortium name="The Broad Institute Genomics Platform"/>
            <consortium name="The Broad Institute Genome Sequencing Center for Infectious Disease"/>
            <person name="Wu L."/>
            <person name="Ma J."/>
        </authorList>
    </citation>
    <scope>NUCLEOTIDE SEQUENCE [LARGE SCALE GENOMIC DNA]</scope>
    <source>
        <strain evidence="4">JCM 14545</strain>
    </source>
</reference>
<evidence type="ECO:0000256" key="1">
    <source>
        <dbReference type="ARBA" id="ARBA00023002"/>
    </source>
</evidence>
<dbReference type="Proteomes" id="UP001501116">
    <property type="component" value="Unassembled WGS sequence"/>
</dbReference>
<evidence type="ECO:0000259" key="2">
    <source>
        <dbReference type="Pfam" id="PF01494"/>
    </source>
</evidence>
<protein>
    <submittedName>
        <fullName evidence="3">NAD(P)/FAD-dependent oxidoreductase</fullName>
    </submittedName>
</protein>
<keyword evidence="1" id="KW-0560">Oxidoreductase</keyword>
<dbReference type="InterPro" id="IPR002938">
    <property type="entry name" value="FAD-bd"/>
</dbReference>
<dbReference type="InterPro" id="IPR050631">
    <property type="entry name" value="PheA/TfdB_FAD_monoxygenase"/>
</dbReference>
<evidence type="ECO:0000313" key="4">
    <source>
        <dbReference type="Proteomes" id="UP001501116"/>
    </source>
</evidence>
<dbReference type="InterPro" id="IPR036188">
    <property type="entry name" value="FAD/NAD-bd_sf"/>
</dbReference>
<dbReference type="RefSeq" id="WP_344412480.1">
    <property type="nucleotide sequence ID" value="NZ_BAAANN010000001.1"/>
</dbReference>
<comment type="caution">
    <text evidence="3">The sequence shown here is derived from an EMBL/GenBank/DDBJ whole genome shotgun (WGS) entry which is preliminary data.</text>
</comment>
<proteinExistence type="predicted"/>
<dbReference type="PANTHER" id="PTHR43476:SF3">
    <property type="entry name" value="FAD-BINDING MONOOXYGENASE"/>
    <property type="match status" value="1"/>
</dbReference>
<dbReference type="Gene3D" id="3.50.50.60">
    <property type="entry name" value="FAD/NAD(P)-binding domain"/>
    <property type="match status" value="2"/>
</dbReference>
<accession>A0ABP5BB32</accession>
<dbReference type="EMBL" id="BAAANN010000001">
    <property type="protein sequence ID" value="GAA1939311.1"/>
    <property type="molecule type" value="Genomic_DNA"/>
</dbReference>
<gene>
    <name evidence="3" type="ORF">GCM10009754_03020</name>
</gene>
<evidence type="ECO:0000313" key="3">
    <source>
        <dbReference type="EMBL" id="GAA1939311.1"/>
    </source>
</evidence>
<dbReference type="SUPFAM" id="SSF51905">
    <property type="entry name" value="FAD/NAD(P)-binding domain"/>
    <property type="match status" value="1"/>
</dbReference>
<dbReference type="Gene3D" id="3.30.9.10">
    <property type="entry name" value="D-Amino Acid Oxidase, subunit A, domain 2"/>
    <property type="match status" value="2"/>
</dbReference>
<dbReference type="PRINTS" id="PR00420">
    <property type="entry name" value="RNGMNOXGNASE"/>
</dbReference>
<dbReference type="PANTHER" id="PTHR43476">
    <property type="entry name" value="3-(3-HYDROXY-PHENYL)PROPIONATE/3-HYDROXYCINNAMIC ACID HYDROXYLASE"/>
    <property type="match status" value="1"/>
</dbReference>
<feature type="domain" description="FAD-binding" evidence="2">
    <location>
        <begin position="9"/>
        <end position="341"/>
    </location>
</feature>
<organism evidence="3 4">
    <name type="scientific">Amycolatopsis minnesotensis</name>
    <dbReference type="NCBI Taxonomy" id="337894"/>
    <lineage>
        <taxon>Bacteria</taxon>
        <taxon>Bacillati</taxon>
        <taxon>Actinomycetota</taxon>
        <taxon>Actinomycetes</taxon>
        <taxon>Pseudonocardiales</taxon>
        <taxon>Pseudonocardiaceae</taxon>
        <taxon>Amycolatopsis</taxon>
    </lineage>
</organism>
<keyword evidence="4" id="KW-1185">Reference proteome</keyword>